<sequence>MLFNKPEFAHNPIMSMAAFADRPVQKAQSMVRRANTLRRAAGMTGATPQPPVKVTQDELYTYLLWLILFAQSDETPPPAALPVNNKTAHKNLVKVLRAKVKDVLSGKDQTPAYQDQVVKKALSNMEPKQFKHSTNAEELTLSFSIEMSRIQQTLNIPSNNRMLKFPSWSTYF</sequence>
<reference evidence="1" key="1">
    <citation type="journal article" date="2020" name="Fungal Divers.">
        <title>Resolving the Mortierellaceae phylogeny through synthesis of multi-gene phylogenetics and phylogenomics.</title>
        <authorList>
            <person name="Vandepol N."/>
            <person name="Liber J."/>
            <person name="Desiro A."/>
            <person name="Na H."/>
            <person name="Kennedy M."/>
            <person name="Barry K."/>
            <person name="Grigoriev I.V."/>
            <person name="Miller A.N."/>
            <person name="O'Donnell K."/>
            <person name="Stajich J.E."/>
            <person name="Bonito G."/>
        </authorList>
    </citation>
    <scope>NUCLEOTIDE SEQUENCE</scope>
    <source>
        <strain evidence="1">MES-2147</strain>
    </source>
</reference>
<evidence type="ECO:0000313" key="2">
    <source>
        <dbReference type="Proteomes" id="UP000749646"/>
    </source>
</evidence>
<comment type="caution">
    <text evidence="1">The sequence shown here is derived from an EMBL/GenBank/DDBJ whole genome shotgun (WGS) entry which is preliminary data.</text>
</comment>
<protein>
    <submittedName>
        <fullName evidence="1">Uncharacterized protein</fullName>
    </submittedName>
</protein>
<organism evidence="1 2">
    <name type="scientific">Modicella reniformis</name>
    <dbReference type="NCBI Taxonomy" id="1440133"/>
    <lineage>
        <taxon>Eukaryota</taxon>
        <taxon>Fungi</taxon>
        <taxon>Fungi incertae sedis</taxon>
        <taxon>Mucoromycota</taxon>
        <taxon>Mortierellomycotina</taxon>
        <taxon>Mortierellomycetes</taxon>
        <taxon>Mortierellales</taxon>
        <taxon>Mortierellaceae</taxon>
        <taxon>Modicella</taxon>
    </lineage>
</organism>
<gene>
    <name evidence="1" type="ORF">BGZ65_009710</name>
</gene>
<dbReference type="AlphaFoldDB" id="A0A9P6M182"/>
<keyword evidence="2" id="KW-1185">Reference proteome</keyword>
<name>A0A9P6M182_9FUNG</name>
<accession>A0A9P6M182</accession>
<proteinExistence type="predicted"/>
<dbReference type="OrthoDB" id="10497213at2759"/>
<feature type="non-terminal residue" evidence="1">
    <location>
        <position position="172"/>
    </location>
</feature>
<dbReference type="EMBL" id="JAAAHW010006391">
    <property type="protein sequence ID" value="KAF9962115.1"/>
    <property type="molecule type" value="Genomic_DNA"/>
</dbReference>
<dbReference type="Proteomes" id="UP000749646">
    <property type="component" value="Unassembled WGS sequence"/>
</dbReference>
<evidence type="ECO:0000313" key="1">
    <source>
        <dbReference type="EMBL" id="KAF9962115.1"/>
    </source>
</evidence>